<gene>
    <name evidence="1" type="ORF">Patl1_01159</name>
</gene>
<proteinExistence type="predicted"/>
<comment type="caution">
    <text evidence="1">The sequence shown here is derived from an EMBL/GenBank/DDBJ whole genome shotgun (WGS) entry which is preliminary data.</text>
</comment>
<reference evidence="2" key="1">
    <citation type="journal article" date="2023" name="G3 (Bethesda)">
        <title>Genome assembly and association tests identify interacting loci associated with vigor, precocity, and sex in interspecific pistachio rootstocks.</title>
        <authorList>
            <person name="Palmer W."/>
            <person name="Jacygrad E."/>
            <person name="Sagayaradj S."/>
            <person name="Cavanaugh K."/>
            <person name="Han R."/>
            <person name="Bertier L."/>
            <person name="Beede B."/>
            <person name="Kafkas S."/>
            <person name="Golino D."/>
            <person name="Preece J."/>
            <person name="Michelmore R."/>
        </authorList>
    </citation>
    <scope>NUCLEOTIDE SEQUENCE [LARGE SCALE GENOMIC DNA]</scope>
</reference>
<organism evidence="1 2">
    <name type="scientific">Pistacia atlantica</name>
    <dbReference type="NCBI Taxonomy" id="434234"/>
    <lineage>
        <taxon>Eukaryota</taxon>
        <taxon>Viridiplantae</taxon>
        <taxon>Streptophyta</taxon>
        <taxon>Embryophyta</taxon>
        <taxon>Tracheophyta</taxon>
        <taxon>Spermatophyta</taxon>
        <taxon>Magnoliopsida</taxon>
        <taxon>eudicotyledons</taxon>
        <taxon>Gunneridae</taxon>
        <taxon>Pentapetalae</taxon>
        <taxon>rosids</taxon>
        <taxon>malvids</taxon>
        <taxon>Sapindales</taxon>
        <taxon>Anacardiaceae</taxon>
        <taxon>Pistacia</taxon>
    </lineage>
</organism>
<dbReference type="Proteomes" id="UP001164250">
    <property type="component" value="Chromosome 1"/>
</dbReference>
<sequence length="630" mass="70571">MIDNNALQNSIEWVEGSSKGVMGTQLDHVTLEALQLDNDGNWHTGAIATLIDCLGGITVYSFAGNLKASLDLSISFYSTAKLQEEVEIVGKVVGKKGKLTSAEVEIRRKDNRQLIAVVTGEWEKYSNLKANKWLKSNKWLKDLSEGVIGHELEALTLQGLQIVNAYRGFVRCNFTIPIRLADNHGNWQVGAMATLIDDVGAAAIYSFAGHIKASVDFIISFYSSVKILEEVEIEAKVVGERGRLTSVKVEVRRKDNGELIALGKQWMVSNTVNAAQGKGRMATSPFPLFITIGLHLLFFTAFSAATTSSTGIRLGIIRKPSSQPHLSTFREAPAFRNGDSCDTQKIHVTMTLDANYLRGTMAAVLSILQHSTCPENFEFHFLWAHFEPDVSASINSAFPYLNFHVYKFDSNRVRGKISKSIRQALDQPLNYARIYLADIIPADVKRVIYLDSDLVVVDDVAKLWEVDLEGKVLAAPEYCHANFTNYFTELFWSDKSMAKTFDGRQPCYFNTGVMVVDVDKWRQGGYTRKVEEWMSVQKQKRIYHLGSLPPFLLVLAGNIKGVDHRWNQHGLGGDNIEGKCRSLHPGPISLLHWSGKGKPWLRLDSRKPCTVDHLWTPYDLYRPSIHSLEE</sequence>
<keyword evidence="2" id="KW-1185">Reference proteome</keyword>
<protein>
    <submittedName>
        <fullName evidence="1">Uncharacterized protein</fullName>
    </submittedName>
</protein>
<name>A0ACC1C7Z5_9ROSI</name>
<evidence type="ECO:0000313" key="2">
    <source>
        <dbReference type="Proteomes" id="UP001164250"/>
    </source>
</evidence>
<accession>A0ACC1C7Z5</accession>
<evidence type="ECO:0000313" key="1">
    <source>
        <dbReference type="EMBL" id="KAJ0111642.1"/>
    </source>
</evidence>
<dbReference type="EMBL" id="CM047897">
    <property type="protein sequence ID" value="KAJ0111642.1"/>
    <property type="molecule type" value="Genomic_DNA"/>
</dbReference>